<evidence type="ECO:0000313" key="1">
    <source>
        <dbReference type="EMBL" id="EPS96228.1"/>
    </source>
</evidence>
<dbReference type="Gene3D" id="3.30.710.10">
    <property type="entry name" value="Potassium Channel Kv1.1, Chain A"/>
    <property type="match status" value="1"/>
</dbReference>
<name>S8DYN7_FOMSC</name>
<keyword evidence="2" id="KW-1185">Reference proteome</keyword>
<organism evidence="1 2">
    <name type="scientific">Fomitopsis schrenkii</name>
    <name type="common">Brown rot fungus</name>
    <dbReference type="NCBI Taxonomy" id="2126942"/>
    <lineage>
        <taxon>Eukaryota</taxon>
        <taxon>Fungi</taxon>
        <taxon>Dikarya</taxon>
        <taxon>Basidiomycota</taxon>
        <taxon>Agaricomycotina</taxon>
        <taxon>Agaricomycetes</taxon>
        <taxon>Polyporales</taxon>
        <taxon>Fomitopsis</taxon>
    </lineage>
</organism>
<dbReference type="HOGENOM" id="CLU_075133_3_1_1"/>
<feature type="non-terminal residue" evidence="1">
    <location>
        <position position="1"/>
    </location>
</feature>
<proteinExistence type="predicted"/>
<dbReference type="Proteomes" id="UP000015241">
    <property type="component" value="Unassembled WGS sequence"/>
</dbReference>
<dbReference type="EMBL" id="KE504192">
    <property type="protein sequence ID" value="EPS96228.1"/>
    <property type="molecule type" value="Genomic_DNA"/>
</dbReference>
<accession>S8DYN7</accession>
<dbReference type="OrthoDB" id="3184970at2759"/>
<dbReference type="InterPro" id="IPR011333">
    <property type="entry name" value="SKP1/BTB/POZ_sf"/>
</dbReference>
<dbReference type="InParanoid" id="S8DYN7"/>
<gene>
    <name evidence="1" type="ORF">FOMPIDRAFT_1130873</name>
</gene>
<protein>
    <recommendedName>
        <fullName evidence="3">BTB domain-containing protein</fullName>
    </recommendedName>
</protein>
<sequence>PFAYTDEGDITMTSCDGVQFEVYRSDLHTHSEIFPGDEFGSRNETVCLSEDAATLALLFQYMSHRPHPDLCFIAFEQLSKLAEAAEKYRVFPAMEACKTSMRGTLPKNAISILAYAARHGYDKIYVEAAPLTLRLEPKKVFEHLGHVFFVHWVRMRRCDVGICADSRCRFFIARSG</sequence>
<evidence type="ECO:0000313" key="2">
    <source>
        <dbReference type="Proteomes" id="UP000015241"/>
    </source>
</evidence>
<dbReference type="AlphaFoldDB" id="S8DYN7"/>
<evidence type="ECO:0008006" key="3">
    <source>
        <dbReference type="Google" id="ProtNLM"/>
    </source>
</evidence>
<reference evidence="1 2" key="1">
    <citation type="journal article" date="2012" name="Science">
        <title>The Paleozoic origin of enzymatic lignin decomposition reconstructed from 31 fungal genomes.</title>
        <authorList>
            <person name="Floudas D."/>
            <person name="Binder M."/>
            <person name="Riley R."/>
            <person name="Barry K."/>
            <person name="Blanchette R.A."/>
            <person name="Henrissat B."/>
            <person name="Martinez A.T."/>
            <person name="Otillar R."/>
            <person name="Spatafora J.W."/>
            <person name="Yadav J.S."/>
            <person name="Aerts A."/>
            <person name="Benoit I."/>
            <person name="Boyd A."/>
            <person name="Carlson A."/>
            <person name="Copeland A."/>
            <person name="Coutinho P.M."/>
            <person name="de Vries R.P."/>
            <person name="Ferreira P."/>
            <person name="Findley K."/>
            <person name="Foster B."/>
            <person name="Gaskell J."/>
            <person name="Glotzer D."/>
            <person name="Gorecki P."/>
            <person name="Heitman J."/>
            <person name="Hesse C."/>
            <person name="Hori C."/>
            <person name="Igarashi K."/>
            <person name="Jurgens J.A."/>
            <person name="Kallen N."/>
            <person name="Kersten P."/>
            <person name="Kohler A."/>
            <person name="Kuees U."/>
            <person name="Kumar T.K.A."/>
            <person name="Kuo A."/>
            <person name="LaButti K."/>
            <person name="Larrondo L.F."/>
            <person name="Lindquist E."/>
            <person name="Ling A."/>
            <person name="Lombard V."/>
            <person name="Lucas S."/>
            <person name="Lundell T."/>
            <person name="Martin R."/>
            <person name="McLaughlin D.J."/>
            <person name="Morgenstern I."/>
            <person name="Morin E."/>
            <person name="Murat C."/>
            <person name="Nagy L.G."/>
            <person name="Nolan M."/>
            <person name="Ohm R.A."/>
            <person name="Patyshakuliyeva A."/>
            <person name="Rokas A."/>
            <person name="Ruiz-Duenas F.J."/>
            <person name="Sabat G."/>
            <person name="Salamov A."/>
            <person name="Samejima M."/>
            <person name="Schmutz J."/>
            <person name="Slot J.C."/>
            <person name="St John F."/>
            <person name="Stenlid J."/>
            <person name="Sun H."/>
            <person name="Sun S."/>
            <person name="Syed K."/>
            <person name="Tsang A."/>
            <person name="Wiebenga A."/>
            <person name="Young D."/>
            <person name="Pisabarro A."/>
            <person name="Eastwood D.C."/>
            <person name="Martin F."/>
            <person name="Cullen D."/>
            <person name="Grigoriev I.V."/>
            <person name="Hibbett D.S."/>
        </authorList>
    </citation>
    <scope>NUCLEOTIDE SEQUENCE</scope>
    <source>
        <strain evidence="2">FP-58527</strain>
    </source>
</reference>